<dbReference type="AlphaFoldDB" id="A0A2M4D1E6"/>
<sequence length="109" mass="11943">MLAAAVGAGFRNRISFKTNLWFLFVLSSSCFQKMLASICEVVQFCCSTSPELSCVVIGFALLDEHLNLPSPLSRYCQGPRDYVIDSSPVSCLSRLYPDAASRGASRCSY</sequence>
<feature type="chain" id="PRO_5014831161" evidence="1">
    <location>
        <begin position="37"/>
        <end position="109"/>
    </location>
</feature>
<organism evidence="2">
    <name type="scientific">Anopheles darlingi</name>
    <name type="common">Mosquito</name>
    <dbReference type="NCBI Taxonomy" id="43151"/>
    <lineage>
        <taxon>Eukaryota</taxon>
        <taxon>Metazoa</taxon>
        <taxon>Ecdysozoa</taxon>
        <taxon>Arthropoda</taxon>
        <taxon>Hexapoda</taxon>
        <taxon>Insecta</taxon>
        <taxon>Pterygota</taxon>
        <taxon>Neoptera</taxon>
        <taxon>Endopterygota</taxon>
        <taxon>Diptera</taxon>
        <taxon>Nematocera</taxon>
        <taxon>Culicoidea</taxon>
        <taxon>Culicidae</taxon>
        <taxon>Anophelinae</taxon>
        <taxon>Anopheles</taxon>
    </lineage>
</organism>
<protein>
    <submittedName>
        <fullName evidence="2">Putative secreted protein</fullName>
    </submittedName>
</protein>
<evidence type="ECO:0000313" key="2">
    <source>
        <dbReference type="EMBL" id="MBW71402.1"/>
    </source>
</evidence>
<keyword evidence="1" id="KW-0732">Signal</keyword>
<name>A0A2M4D1E6_ANODA</name>
<evidence type="ECO:0000256" key="1">
    <source>
        <dbReference type="SAM" id="SignalP"/>
    </source>
</evidence>
<dbReference type="EMBL" id="GGFL01007224">
    <property type="protein sequence ID" value="MBW71402.1"/>
    <property type="molecule type" value="Transcribed_RNA"/>
</dbReference>
<accession>A0A2M4D1E6</accession>
<feature type="signal peptide" evidence="1">
    <location>
        <begin position="1"/>
        <end position="36"/>
    </location>
</feature>
<proteinExistence type="predicted"/>
<reference evidence="2" key="1">
    <citation type="submission" date="2018-01" db="EMBL/GenBank/DDBJ databases">
        <title>An insight into the sialome of Amazonian anophelines.</title>
        <authorList>
            <person name="Ribeiro J.M."/>
            <person name="Scarpassa V."/>
            <person name="Calvo E."/>
        </authorList>
    </citation>
    <scope>NUCLEOTIDE SEQUENCE</scope>
</reference>